<evidence type="ECO:0000256" key="6">
    <source>
        <dbReference type="SAM" id="Phobius"/>
    </source>
</evidence>
<dbReference type="PANTHER" id="PTHR37994">
    <property type="entry name" value="ARAE_2_N DOMAIN-CONTAINING PROTEIN-RELATED"/>
    <property type="match status" value="1"/>
</dbReference>
<evidence type="ECO:0000313" key="18">
    <source>
        <dbReference type="Proteomes" id="UP000305064"/>
    </source>
</evidence>
<evidence type="ECO:0000259" key="7">
    <source>
        <dbReference type="Pfam" id="PF10334"/>
    </source>
</evidence>
<dbReference type="AlphaFoldDB" id="A0A4S8TDU5"/>
<keyword evidence="4 6" id="KW-0472">Membrane</keyword>
<comment type="caution">
    <text evidence="13">The sequence shown here is derived from an EMBL/GenBank/DDBJ whole genome shotgun (WGS) entry which is preliminary data.</text>
</comment>
<dbReference type="GO" id="GO:0016020">
    <property type="term" value="C:membrane"/>
    <property type="evidence" value="ECO:0007669"/>
    <property type="project" value="UniProtKB-SubCell"/>
</dbReference>
<dbReference type="EMBL" id="QZAR01000014">
    <property type="protein sequence ID" value="THW95139.1"/>
    <property type="molecule type" value="Genomic_DNA"/>
</dbReference>
<dbReference type="EMBL" id="QZAL01000051">
    <property type="protein sequence ID" value="THW43342.1"/>
    <property type="molecule type" value="Genomic_DNA"/>
</dbReference>
<evidence type="ECO:0000256" key="4">
    <source>
        <dbReference type="ARBA" id="ARBA00023136"/>
    </source>
</evidence>
<name>A0A4S8TDU5_AURPU</name>
<dbReference type="EMBL" id="QZAO01000010">
    <property type="protein sequence ID" value="THW79998.1"/>
    <property type="molecule type" value="Genomic_DNA"/>
</dbReference>
<feature type="domain" description="Putative ER transporter 6TM N-terminal" evidence="8">
    <location>
        <begin position="57"/>
        <end position="443"/>
    </location>
</feature>
<evidence type="ECO:0000313" key="14">
    <source>
        <dbReference type="EMBL" id="THX34318.1"/>
    </source>
</evidence>
<evidence type="ECO:0000313" key="12">
    <source>
        <dbReference type="EMBL" id="THW79998.1"/>
    </source>
</evidence>
<keyword evidence="3 6" id="KW-1133">Transmembrane helix</keyword>
<sequence>MTSASTSSATSPASNASSQTAAPSPNADPEKHNNNRDTEGTAEAEKAKKPSLKERAEKLWAKTQLDVTTMKIMAKGALAPTISLAAYQATNFAETYTTLGYLVGVVSILSFAIMPRSKFLQTWFLNMLSSCLAACVALLAIYCAVQARLHTETTVRTGGPGTSGTPSPGATTSTYNSSAAAVSGIWLFFEIWIINTMRARNPQLMIPGIIATIFANVSMVYAPQFASMATGISFVKRLLESFFTGFAIGGAVSLLIFPMTMRGVVFKEFTGYIMLLRKMTKANLTYLQSLEEGDMFFGRSDTNVPEKPKRTSEAQAIKDTLAGLAALHGKLSIDLTFAKREVAIGRLGPDDLQEIFKQLRGLMLPIIGLSSVIDVFERIAEDRDWNHPAPKKPFEELDDPNERSRMEAVQDWHAIFKTMREPFARIVGDIDEGFEHVLITLQLIKPPKREADAESEGDRPHPGEKDFQSYHYKRVDEYHSQKRNLLRRWCELRGFSLPDDFFENTQKADFKAPDWYHNVKNNDERQKYRARLFIVLYVDFLLDSIALTVHDFVKYADAKVESGKLGRKRLIVPGVKRLRKWIKSSYSRKQDAYTDEQHGMNEDGNRASNVYLGDAYNKRKDPEHLPPSTAWEKFGDRLRGIAHFLRSPASSFGFRAACATMCLAIVAYLHDTQTFYVRQRLFWAQIMVGMSMSPSAGQSLFSFALRLVGTFAAMVTSFIIWYIVDGHTAGVLVFFWFFVAWGFFIVLKFPRFIPVGMIYSVTNTLIIGYELQVRKIGVTVSESNGQAYYPIYELAPYRLATVAAGIFVAFIWTVFPYPISEHSELRRNLGSSLYLLANYYSVVIETVKFRVRGDFQNLHFDEKEHPAKKLEKIRQTVFSKSVLLLQGLRTHSGFIKYDVPIGGRFPRQNYDRIIARIQDILNFASLLSYASQTFSDMRNAEKDGSESQWLNDFRRLVKEADITSKESTTLLSLLSASVASGQPLPPYLQHPEPYRLSAKLESLDASILSVRHMAEPGFAAFAVMQISTKCIGDDIKALLADIKELVGELDFSFHVVSTQDDSPSGSQDALIRDDVQDRKID</sequence>
<dbReference type="Proteomes" id="UP000308802">
    <property type="component" value="Unassembled WGS sequence"/>
</dbReference>
<organism evidence="13 16">
    <name type="scientific">Aureobasidium pullulans</name>
    <name type="common">Black yeast</name>
    <name type="synonym">Pullularia pullulans</name>
    <dbReference type="NCBI Taxonomy" id="5580"/>
    <lineage>
        <taxon>Eukaryota</taxon>
        <taxon>Fungi</taxon>
        <taxon>Dikarya</taxon>
        <taxon>Ascomycota</taxon>
        <taxon>Pezizomycotina</taxon>
        <taxon>Dothideomycetes</taxon>
        <taxon>Dothideomycetidae</taxon>
        <taxon>Dothideales</taxon>
        <taxon>Saccotheciaceae</taxon>
        <taxon>Aureobasidium</taxon>
    </lineage>
</organism>
<feature type="compositionally biased region" description="Low complexity" evidence="5">
    <location>
        <begin position="1"/>
        <end position="27"/>
    </location>
</feature>
<evidence type="ECO:0000259" key="9">
    <source>
        <dbReference type="Pfam" id="PF13515"/>
    </source>
</evidence>
<dbReference type="Pfam" id="PF13515">
    <property type="entry name" value="FUSC_2"/>
    <property type="match status" value="1"/>
</dbReference>
<evidence type="ECO:0000313" key="20">
    <source>
        <dbReference type="Proteomes" id="UP000310374"/>
    </source>
</evidence>
<evidence type="ECO:0000313" key="16">
    <source>
        <dbReference type="Proteomes" id="UP000304928"/>
    </source>
</evidence>
<feature type="transmembrane region" description="Helical" evidence="6">
    <location>
        <begin position="206"/>
        <end position="226"/>
    </location>
</feature>
<dbReference type="Pfam" id="PF10334">
    <property type="entry name" value="BRE4"/>
    <property type="match status" value="1"/>
</dbReference>
<reference evidence="16 17" key="1">
    <citation type="submission" date="2018-10" db="EMBL/GenBank/DDBJ databases">
        <title>Fifty Aureobasidium pullulans genomes reveal a recombining polyextremotolerant generalist.</title>
        <authorList>
            <person name="Gostincar C."/>
            <person name="Turk M."/>
            <person name="Zajc J."/>
            <person name="Gunde-Cimerman N."/>
        </authorList>
    </citation>
    <scope>NUCLEOTIDE SEQUENCE [LARGE SCALE GENOMIC DNA]</scope>
    <source>
        <strain evidence="14 20">EXF-10081</strain>
        <strain evidence="13 16">EXF-10507</strain>
        <strain evidence="12 19">EXF-10659</strain>
        <strain evidence="11 21">EXF-11013</strain>
        <strain evidence="10 17">EXF-11900</strain>
        <strain evidence="15 18">EXF-4256</strain>
    </source>
</reference>
<dbReference type="Proteomes" id="UP000304928">
    <property type="component" value="Unassembled WGS sequence"/>
</dbReference>
<feature type="transmembrane region" description="Helical" evidence="6">
    <location>
        <begin position="652"/>
        <end position="670"/>
    </location>
</feature>
<evidence type="ECO:0000313" key="21">
    <source>
        <dbReference type="Proteomes" id="UP000310687"/>
    </source>
</evidence>
<dbReference type="Proteomes" id="UP000310374">
    <property type="component" value="Unassembled WGS sequence"/>
</dbReference>
<feature type="transmembrane region" description="Helical" evidence="6">
    <location>
        <begin position="238"/>
        <end position="257"/>
    </location>
</feature>
<evidence type="ECO:0000313" key="19">
    <source>
        <dbReference type="Proteomes" id="UP000308802"/>
    </source>
</evidence>
<dbReference type="Pfam" id="PF10337">
    <property type="entry name" value="ArAE_2_N"/>
    <property type="match status" value="1"/>
</dbReference>
<feature type="transmembrane region" description="Helical" evidence="6">
    <location>
        <begin position="123"/>
        <end position="147"/>
    </location>
</feature>
<dbReference type="PANTHER" id="PTHR37994:SF4">
    <property type="entry name" value="ER TRANSPORTER 6TM N-TERMINAL DOMAIN-CONTAINING PROTEIN-RELATED"/>
    <property type="match status" value="1"/>
</dbReference>
<accession>A0A4S8TDU5</accession>
<feature type="region of interest" description="Disordered" evidence="5">
    <location>
        <begin position="1058"/>
        <end position="1081"/>
    </location>
</feature>
<dbReference type="InterPro" id="IPR018820">
    <property type="entry name" value="BRE4-related_DUF2421"/>
</dbReference>
<evidence type="ECO:0000256" key="1">
    <source>
        <dbReference type="ARBA" id="ARBA00004141"/>
    </source>
</evidence>
<feature type="transmembrane region" description="Helical" evidence="6">
    <location>
        <begin position="700"/>
        <end position="723"/>
    </location>
</feature>
<protein>
    <recommendedName>
        <fullName evidence="22">ER transporter 6TM N-terminal domain-containing protein</fullName>
    </recommendedName>
</protein>
<dbReference type="Proteomes" id="UP000304951">
    <property type="component" value="Unassembled WGS sequence"/>
</dbReference>
<evidence type="ECO:0000256" key="2">
    <source>
        <dbReference type="ARBA" id="ARBA00022692"/>
    </source>
</evidence>
<evidence type="ECO:0000313" key="11">
    <source>
        <dbReference type="EMBL" id="THW43342.1"/>
    </source>
</evidence>
<evidence type="ECO:0000259" key="8">
    <source>
        <dbReference type="Pfam" id="PF10337"/>
    </source>
</evidence>
<feature type="compositionally biased region" description="Polar residues" evidence="5">
    <location>
        <begin position="1058"/>
        <end position="1067"/>
    </location>
</feature>
<dbReference type="Proteomes" id="UP000310687">
    <property type="component" value="Unassembled WGS sequence"/>
</dbReference>
<keyword evidence="2 6" id="KW-0812">Transmembrane</keyword>
<gene>
    <name evidence="15" type="ORF">D6C94_00395</name>
    <name evidence="14" type="ORF">D6D12_01015</name>
    <name evidence="13" type="ORF">D6D15_01623</name>
    <name evidence="12" type="ORF">D6D19_00723</name>
    <name evidence="11" type="ORF">D6D22_04479</name>
    <name evidence="10" type="ORF">D6D28_06312</name>
</gene>
<evidence type="ECO:0000313" key="17">
    <source>
        <dbReference type="Proteomes" id="UP000304951"/>
    </source>
</evidence>
<evidence type="ECO:0000313" key="10">
    <source>
        <dbReference type="EMBL" id="THV68889.1"/>
    </source>
</evidence>
<dbReference type="EMBL" id="QZAF01000287">
    <property type="protein sequence ID" value="THV68889.1"/>
    <property type="molecule type" value="Genomic_DNA"/>
</dbReference>
<feature type="transmembrane region" description="Helical" evidence="6">
    <location>
        <begin position="799"/>
        <end position="819"/>
    </location>
</feature>
<evidence type="ECO:0000256" key="5">
    <source>
        <dbReference type="SAM" id="MobiDB-lite"/>
    </source>
</evidence>
<dbReference type="EMBL" id="QZBJ01000002">
    <property type="protein sequence ID" value="THY79569.1"/>
    <property type="molecule type" value="Genomic_DNA"/>
</dbReference>
<dbReference type="Proteomes" id="UP000305064">
    <property type="component" value="Unassembled WGS sequence"/>
</dbReference>
<evidence type="ECO:0008006" key="22">
    <source>
        <dbReference type="Google" id="ProtNLM"/>
    </source>
</evidence>
<feature type="transmembrane region" description="Helical" evidence="6">
    <location>
        <begin position="175"/>
        <end position="194"/>
    </location>
</feature>
<proteinExistence type="predicted"/>
<feature type="domain" description="Integral membrane bound transporter" evidence="9">
    <location>
        <begin position="664"/>
        <end position="812"/>
    </location>
</feature>
<comment type="subcellular location">
    <subcellularLocation>
        <location evidence="1">Membrane</location>
        <topology evidence="1">Multi-pass membrane protein</topology>
    </subcellularLocation>
</comment>
<evidence type="ECO:0000256" key="3">
    <source>
        <dbReference type="ARBA" id="ARBA00022989"/>
    </source>
</evidence>
<feature type="region of interest" description="Disordered" evidence="5">
    <location>
        <begin position="1"/>
        <end position="53"/>
    </location>
</feature>
<dbReference type="InterPro" id="IPR018823">
    <property type="entry name" value="ArAE_2_N"/>
</dbReference>
<feature type="transmembrane region" description="Helical" evidence="6">
    <location>
        <begin position="729"/>
        <end position="747"/>
    </location>
</feature>
<feature type="compositionally biased region" description="Basic and acidic residues" evidence="5">
    <location>
        <begin position="1070"/>
        <end position="1081"/>
    </location>
</feature>
<dbReference type="EMBL" id="QZAT01000006">
    <property type="protein sequence ID" value="THX34318.1"/>
    <property type="molecule type" value="Genomic_DNA"/>
</dbReference>
<evidence type="ECO:0000313" key="15">
    <source>
        <dbReference type="EMBL" id="THY79569.1"/>
    </source>
</evidence>
<feature type="domain" description="DUF2421" evidence="7">
    <location>
        <begin position="816"/>
        <end position="1048"/>
    </location>
</feature>
<dbReference type="InterPro" id="IPR049453">
    <property type="entry name" value="Memb_transporter_dom"/>
</dbReference>
<feature type="compositionally biased region" description="Basic and acidic residues" evidence="5">
    <location>
        <begin position="28"/>
        <end position="53"/>
    </location>
</feature>
<evidence type="ECO:0000313" key="13">
    <source>
        <dbReference type="EMBL" id="THW95139.1"/>
    </source>
</evidence>
<feature type="transmembrane region" description="Helical" evidence="6">
    <location>
        <begin position="96"/>
        <end position="114"/>
    </location>
</feature>